<dbReference type="Proteomes" id="UP001206925">
    <property type="component" value="Unassembled WGS sequence"/>
</dbReference>
<dbReference type="AlphaFoldDB" id="A0AAD5GPG2"/>
<reference evidence="1" key="1">
    <citation type="submission" date="2022-06" db="EMBL/GenBank/DDBJ databases">
        <title>Uncovering the hologenomic basis of an extraordinary plant invasion.</title>
        <authorList>
            <person name="Bieker V.C."/>
            <person name="Martin M.D."/>
            <person name="Gilbert T."/>
            <person name="Hodgins K."/>
            <person name="Battlay P."/>
            <person name="Petersen B."/>
            <person name="Wilson J."/>
        </authorList>
    </citation>
    <scope>NUCLEOTIDE SEQUENCE</scope>
    <source>
        <strain evidence="1">AA19_3_7</strain>
        <tissue evidence="1">Leaf</tissue>
    </source>
</reference>
<comment type="caution">
    <text evidence="1">The sequence shown here is derived from an EMBL/GenBank/DDBJ whole genome shotgun (WGS) entry which is preliminary data.</text>
</comment>
<keyword evidence="2" id="KW-1185">Reference proteome</keyword>
<protein>
    <submittedName>
        <fullName evidence="1">Uncharacterized protein</fullName>
    </submittedName>
</protein>
<evidence type="ECO:0000313" key="2">
    <source>
        <dbReference type="Proteomes" id="UP001206925"/>
    </source>
</evidence>
<accession>A0AAD5GPG2</accession>
<organism evidence="1 2">
    <name type="scientific">Ambrosia artemisiifolia</name>
    <name type="common">Common ragweed</name>
    <dbReference type="NCBI Taxonomy" id="4212"/>
    <lineage>
        <taxon>Eukaryota</taxon>
        <taxon>Viridiplantae</taxon>
        <taxon>Streptophyta</taxon>
        <taxon>Embryophyta</taxon>
        <taxon>Tracheophyta</taxon>
        <taxon>Spermatophyta</taxon>
        <taxon>Magnoliopsida</taxon>
        <taxon>eudicotyledons</taxon>
        <taxon>Gunneridae</taxon>
        <taxon>Pentapetalae</taxon>
        <taxon>asterids</taxon>
        <taxon>campanulids</taxon>
        <taxon>Asterales</taxon>
        <taxon>Asteraceae</taxon>
        <taxon>Asteroideae</taxon>
        <taxon>Heliantheae alliance</taxon>
        <taxon>Heliantheae</taxon>
        <taxon>Ambrosia</taxon>
    </lineage>
</organism>
<gene>
    <name evidence="1" type="ORF">M8C21_021662</name>
</gene>
<dbReference type="EMBL" id="JAMZMK010006167">
    <property type="protein sequence ID" value="KAI7750325.1"/>
    <property type="molecule type" value="Genomic_DNA"/>
</dbReference>
<evidence type="ECO:0000313" key="1">
    <source>
        <dbReference type="EMBL" id="KAI7750325.1"/>
    </source>
</evidence>
<sequence length="74" mass="7964">MNVIQEDGNITSDIYISLAETVEGEVLIELGNDTSNKLTGSSSYALSIIQFLSDLHNYILTGTIPGFLGTMPNL</sequence>
<proteinExistence type="predicted"/>
<name>A0AAD5GPG2_AMBAR</name>